<organism evidence="4 5">
    <name type="scientific">Brevibacillus borstelensis AK1</name>
    <dbReference type="NCBI Taxonomy" id="1300222"/>
    <lineage>
        <taxon>Bacteria</taxon>
        <taxon>Bacillati</taxon>
        <taxon>Bacillota</taxon>
        <taxon>Bacilli</taxon>
        <taxon>Bacillales</taxon>
        <taxon>Paenibacillaceae</taxon>
        <taxon>Brevibacillus</taxon>
    </lineage>
</organism>
<dbReference type="NCBIfam" id="TIGR01076">
    <property type="entry name" value="sortase_fam"/>
    <property type="match status" value="1"/>
</dbReference>
<feature type="transmembrane region" description="Helical" evidence="3">
    <location>
        <begin position="7"/>
        <end position="29"/>
    </location>
</feature>
<keyword evidence="5" id="KW-1185">Reference proteome</keyword>
<dbReference type="InterPro" id="IPR023365">
    <property type="entry name" value="Sortase_dom-sf"/>
</dbReference>
<dbReference type="Proteomes" id="UP000012081">
    <property type="component" value="Unassembled WGS sequence"/>
</dbReference>
<feature type="active site" description="Acyl-thioester intermediate" evidence="2">
    <location>
        <position position="187"/>
    </location>
</feature>
<comment type="caution">
    <text evidence="4">The sequence shown here is derived from an EMBL/GenBank/DDBJ whole genome shotgun (WGS) entry which is preliminary data.</text>
</comment>
<keyword evidence="3" id="KW-0472">Membrane</keyword>
<evidence type="ECO:0000256" key="2">
    <source>
        <dbReference type="PIRSR" id="PIRSR605754-1"/>
    </source>
</evidence>
<evidence type="ECO:0000313" key="4">
    <source>
        <dbReference type="EMBL" id="EMT52576.1"/>
    </source>
</evidence>
<reference evidence="4 5" key="1">
    <citation type="submission" date="2013-03" db="EMBL/GenBank/DDBJ databases">
        <title>Assembly of a new bacterial strain Brevibacillus borstelensis AK1.</title>
        <authorList>
            <person name="Rajan I."/>
            <person name="PoliReddy D."/>
            <person name="Sugumar T."/>
            <person name="Rathinam K."/>
            <person name="Alqarawi S."/>
            <person name="Khalil A.B."/>
            <person name="Sivakumar N."/>
        </authorList>
    </citation>
    <scope>NUCLEOTIDE SEQUENCE [LARGE SCALE GENOMIC DNA]</scope>
    <source>
        <strain evidence="4 5">AK1</strain>
    </source>
</reference>
<proteinExistence type="predicted"/>
<dbReference type="Gene3D" id="2.40.260.10">
    <property type="entry name" value="Sortase"/>
    <property type="match status" value="1"/>
</dbReference>
<accession>M8DZU7</accession>
<sequence>MPVARKAVVTVLIWLLLCAGIVLVLYPYVDRWMQEKQQTRLLNEWKQYKNQLATQTGSPPPISQAPVSVEKPGDDGVLGMISIDKIGLEEPILPGSEEEQLRIGIGVVEPDRKPGEANNYVLAGHRSWTYGKQFSRLNELAEGDLIRIESGNGNFEYYVTDTFLVKPEDIQVLDNSRGKSEITLITCDPPRNPTHRLIVKGTLRNGGK</sequence>
<evidence type="ECO:0000313" key="5">
    <source>
        <dbReference type="Proteomes" id="UP000012081"/>
    </source>
</evidence>
<dbReference type="InterPro" id="IPR042000">
    <property type="entry name" value="Sortase_D_2"/>
</dbReference>
<dbReference type="STRING" id="1300222.I532_13004"/>
<dbReference type="PATRIC" id="fig|1300222.3.peg.2719"/>
<keyword evidence="1" id="KW-0378">Hydrolase</keyword>
<dbReference type="GO" id="GO:0016787">
    <property type="term" value="F:hydrolase activity"/>
    <property type="evidence" value="ECO:0007669"/>
    <property type="project" value="UniProtKB-KW"/>
</dbReference>
<dbReference type="AlphaFoldDB" id="M8DZU7"/>
<evidence type="ECO:0000256" key="3">
    <source>
        <dbReference type="SAM" id="Phobius"/>
    </source>
</evidence>
<dbReference type="SUPFAM" id="SSF63817">
    <property type="entry name" value="Sortase"/>
    <property type="match status" value="1"/>
</dbReference>
<dbReference type="Pfam" id="PF04203">
    <property type="entry name" value="Sortase"/>
    <property type="match status" value="1"/>
</dbReference>
<name>M8DZU7_9BACL</name>
<dbReference type="EMBL" id="APBN01000004">
    <property type="protein sequence ID" value="EMT52576.1"/>
    <property type="molecule type" value="Genomic_DNA"/>
</dbReference>
<keyword evidence="3" id="KW-0812">Transmembrane</keyword>
<protein>
    <submittedName>
        <fullName evidence="4">Sortase</fullName>
    </submittedName>
</protein>
<dbReference type="InterPro" id="IPR005754">
    <property type="entry name" value="Sortase"/>
</dbReference>
<evidence type="ECO:0000256" key="1">
    <source>
        <dbReference type="ARBA" id="ARBA00022801"/>
    </source>
</evidence>
<dbReference type="CDD" id="cd06166">
    <property type="entry name" value="Sortase_D_2"/>
    <property type="match status" value="1"/>
</dbReference>
<gene>
    <name evidence="4" type="ORF">I532_13004</name>
</gene>
<keyword evidence="3" id="KW-1133">Transmembrane helix</keyword>
<feature type="active site" description="Proton donor/acceptor" evidence="2">
    <location>
        <position position="125"/>
    </location>
</feature>